<dbReference type="NCBIfam" id="TIGR03977">
    <property type="entry name" value="rSAM_pair_HxsC"/>
    <property type="match status" value="1"/>
</dbReference>
<keyword evidence="6" id="KW-0614">Plasmid</keyword>
<dbReference type="SFLD" id="SFLDG01067">
    <property type="entry name" value="SPASM/twitch_domain_containing"/>
    <property type="match status" value="1"/>
</dbReference>
<evidence type="ECO:0000313" key="7">
    <source>
        <dbReference type="Proteomes" id="UP000282195"/>
    </source>
</evidence>
<dbReference type="PANTHER" id="PTHR11228:SF7">
    <property type="entry name" value="PQQA PEPTIDE CYCLASE"/>
    <property type="match status" value="1"/>
</dbReference>
<dbReference type="AlphaFoldDB" id="A0A387G892"/>
<dbReference type="GO" id="GO:0003824">
    <property type="term" value="F:catalytic activity"/>
    <property type="evidence" value="ECO:0007669"/>
    <property type="project" value="InterPro"/>
</dbReference>
<keyword evidence="5" id="KW-0411">Iron-sulfur</keyword>
<sequence length="360" mass="40225">MIDLRLKIDDVPIDHPSIVRLRTDAVDSEHDALLIDRDQESQTFDLAGYSLRVHCGPETDLDGDVLLLVPGRTSAHRLVRSRSRHNTFLVTEQCDQLCVMCSQPPKKYHADLFDQFTVAATLAPESARITISGGEPLLHKRRLFQFLVAAANARPDISFHVLTNGQFFEPDDGAMIDEIGRDRVLWGIPLYAPYAELHDSIVGKSGAFERLSLSFATLMRVGAAVELRTVVLQQNWAALPELANYVSTRLPFIDVWAIMQLENIGYARMNWAHSFKDTSLDFGQLRSAINLAIGRGIQTLLYNFPLCTVPSLYRHLAPGTISDWKNKFLDGCGDCALRSTCGGFFEWYKADQGFGGLLPQ</sequence>
<keyword evidence="3" id="KW-0479">Metal-binding</keyword>
<proteinExistence type="predicted"/>
<dbReference type="InterPro" id="IPR058240">
    <property type="entry name" value="rSAM_sf"/>
</dbReference>
<dbReference type="PANTHER" id="PTHR11228">
    <property type="entry name" value="RADICAL SAM DOMAIN PROTEIN"/>
    <property type="match status" value="1"/>
</dbReference>
<keyword evidence="7" id="KW-1185">Reference proteome</keyword>
<keyword evidence="2" id="KW-0949">S-adenosyl-L-methionine</keyword>
<dbReference type="GO" id="GO:0046872">
    <property type="term" value="F:metal ion binding"/>
    <property type="evidence" value="ECO:0007669"/>
    <property type="project" value="UniProtKB-KW"/>
</dbReference>
<gene>
    <name evidence="6" type="primary">hxsC</name>
    <name evidence="6" type="ORF">CCGE525_35195</name>
</gene>
<dbReference type="CDD" id="cd01335">
    <property type="entry name" value="Radical_SAM"/>
    <property type="match status" value="1"/>
</dbReference>
<dbReference type="InterPro" id="IPR007197">
    <property type="entry name" value="rSAM"/>
</dbReference>
<name>A0A387G892_9HYPH</name>
<evidence type="ECO:0000256" key="5">
    <source>
        <dbReference type="ARBA" id="ARBA00023014"/>
    </source>
</evidence>
<evidence type="ECO:0000256" key="3">
    <source>
        <dbReference type="ARBA" id="ARBA00022723"/>
    </source>
</evidence>
<dbReference type="GO" id="GO:0051536">
    <property type="term" value="F:iron-sulfur cluster binding"/>
    <property type="evidence" value="ECO:0007669"/>
    <property type="project" value="UniProtKB-KW"/>
</dbReference>
<geneLocation type="plasmid" evidence="7">
    <name>prccge525b</name>
</geneLocation>
<comment type="cofactor">
    <cofactor evidence="1">
        <name>[4Fe-4S] cluster</name>
        <dbReference type="ChEBI" id="CHEBI:49883"/>
    </cofactor>
</comment>
<evidence type="ECO:0000256" key="1">
    <source>
        <dbReference type="ARBA" id="ARBA00001966"/>
    </source>
</evidence>
<keyword evidence="4" id="KW-0408">Iron</keyword>
<dbReference type="InterPro" id="IPR024032">
    <property type="entry name" value="rSAM_paired_HxsC"/>
</dbReference>
<reference evidence="6 7" key="1">
    <citation type="submission" date="2018-10" db="EMBL/GenBank/DDBJ databases">
        <title>Rhizobium etli, R. leguminosarum and a new Rhizobium genospecies from Phaseolus dumosus.</title>
        <authorList>
            <person name="Ramirez-Puebla S.T."/>
            <person name="Rogel-Hernandez M.A."/>
            <person name="Guerrero G."/>
            <person name="Ormeno-Orrillo E."/>
            <person name="Martinez-Romero J.C."/>
            <person name="Negrete-Yankelevich S."/>
            <person name="Martinez-Romero E."/>
        </authorList>
    </citation>
    <scope>NUCLEOTIDE SEQUENCE [LARGE SCALE GENOMIC DNA]</scope>
    <source>
        <strain evidence="6 7">CCGE525</strain>
        <plasmid evidence="7">prccge525b</plasmid>
    </source>
</reference>
<dbReference type="SUPFAM" id="SSF102114">
    <property type="entry name" value="Radical SAM enzymes"/>
    <property type="match status" value="1"/>
</dbReference>
<dbReference type="RefSeq" id="WP_120708959.1">
    <property type="nucleotide sequence ID" value="NZ_CP032696.1"/>
</dbReference>
<dbReference type="KEGG" id="rjg:CCGE525_35195"/>
<dbReference type="OrthoDB" id="4501241at2"/>
<evidence type="ECO:0000313" key="6">
    <source>
        <dbReference type="EMBL" id="AYG64062.1"/>
    </source>
</evidence>
<organism evidence="6 7">
    <name type="scientific">Rhizobium jaguaris</name>
    <dbReference type="NCBI Taxonomy" id="1312183"/>
    <lineage>
        <taxon>Bacteria</taxon>
        <taxon>Pseudomonadati</taxon>
        <taxon>Pseudomonadota</taxon>
        <taxon>Alphaproteobacteria</taxon>
        <taxon>Hyphomicrobiales</taxon>
        <taxon>Rhizobiaceae</taxon>
        <taxon>Rhizobium/Agrobacterium group</taxon>
        <taxon>Rhizobium</taxon>
    </lineage>
</organism>
<dbReference type="SFLD" id="SFLDS00029">
    <property type="entry name" value="Radical_SAM"/>
    <property type="match status" value="1"/>
</dbReference>
<dbReference type="InterPro" id="IPR013785">
    <property type="entry name" value="Aldolase_TIM"/>
</dbReference>
<evidence type="ECO:0000256" key="2">
    <source>
        <dbReference type="ARBA" id="ARBA00022691"/>
    </source>
</evidence>
<dbReference type="InterPro" id="IPR050377">
    <property type="entry name" value="Radical_SAM_PqqE_MftC-like"/>
</dbReference>
<dbReference type="SFLD" id="SFLDG01103">
    <property type="entry name" value="Uncharacterised_Radical_SAM_Su"/>
    <property type="match status" value="1"/>
</dbReference>
<dbReference type="Gene3D" id="3.20.20.70">
    <property type="entry name" value="Aldolase class I"/>
    <property type="match status" value="1"/>
</dbReference>
<protein>
    <submittedName>
        <fullName evidence="6">His-Xaa-Ser system radical SAM maturase HxsC</fullName>
    </submittedName>
</protein>
<dbReference type="EMBL" id="CP032696">
    <property type="protein sequence ID" value="AYG64062.1"/>
    <property type="molecule type" value="Genomic_DNA"/>
</dbReference>
<accession>A0A387G892</accession>
<dbReference type="Proteomes" id="UP000282195">
    <property type="component" value="Plasmid pRCCGE525b"/>
</dbReference>
<evidence type="ECO:0000256" key="4">
    <source>
        <dbReference type="ARBA" id="ARBA00023004"/>
    </source>
</evidence>